<feature type="signal peptide" evidence="1">
    <location>
        <begin position="1"/>
        <end position="37"/>
    </location>
</feature>
<dbReference type="EMBL" id="SBHX01000032">
    <property type="protein sequence ID" value="RWX31238.1"/>
    <property type="molecule type" value="Genomic_DNA"/>
</dbReference>
<gene>
    <name evidence="3" type="ORF">EHI47_13300</name>
</gene>
<dbReference type="InterPro" id="IPR027372">
    <property type="entry name" value="Phytase-like_dom"/>
</dbReference>
<evidence type="ECO:0000313" key="4">
    <source>
        <dbReference type="Proteomes" id="UP000283817"/>
    </source>
</evidence>
<organism evidence="3 4">
    <name type="scientific">Rhizobium leguminosarum</name>
    <dbReference type="NCBI Taxonomy" id="384"/>
    <lineage>
        <taxon>Bacteria</taxon>
        <taxon>Pseudomonadati</taxon>
        <taxon>Pseudomonadota</taxon>
        <taxon>Alphaproteobacteria</taxon>
        <taxon>Hyphomicrobiales</taxon>
        <taxon>Rhizobiaceae</taxon>
        <taxon>Rhizobium/Agrobacterium group</taxon>
        <taxon>Rhizobium</taxon>
    </lineage>
</organism>
<reference evidence="3 4" key="1">
    <citation type="submission" date="2019-01" db="EMBL/GenBank/DDBJ databases">
        <title>RHIZO-ID as a novel technology for direct rhizobia identification.</title>
        <authorList>
            <person name="De Meyer S.E."/>
        </authorList>
    </citation>
    <scope>NUCLEOTIDE SEQUENCE [LARGE SCALE GENOMIC DNA]</scope>
    <source>
        <strain evidence="3 4">WSM448</strain>
    </source>
</reference>
<feature type="chain" id="PRO_5030093941" description="Phytase-like domain-containing protein" evidence="1">
    <location>
        <begin position="38"/>
        <end position="357"/>
    </location>
</feature>
<name>A0A444I256_RHILE</name>
<keyword evidence="1" id="KW-0732">Signal</keyword>
<protein>
    <recommendedName>
        <fullName evidence="2">Phytase-like domain-containing protein</fullName>
    </recommendedName>
</protein>
<proteinExistence type="predicted"/>
<dbReference type="Pfam" id="PF13449">
    <property type="entry name" value="Phytase-like"/>
    <property type="match status" value="1"/>
</dbReference>
<accession>A0A444I256</accession>
<dbReference type="PIRSF" id="PIRSF031900">
    <property type="entry name" value="UCP031900"/>
    <property type="match status" value="1"/>
</dbReference>
<dbReference type="InterPro" id="IPR014567">
    <property type="entry name" value="UCP031900"/>
</dbReference>
<evidence type="ECO:0000313" key="3">
    <source>
        <dbReference type="EMBL" id="RWX31238.1"/>
    </source>
</evidence>
<dbReference type="Proteomes" id="UP000283817">
    <property type="component" value="Unassembled WGS sequence"/>
</dbReference>
<evidence type="ECO:0000259" key="2">
    <source>
        <dbReference type="Pfam" id="PF13449"/>
    </source>
</evidence>
<feature type="domain" description="Phytase-like" evidence="2">
    <location>
        <begin position="78"/>
        <end position="329"/>
    </location>
</feature>
<dbReference type="RefSeq" id="WP_128404951.1">
    <property type="nucleotide sequence ID" value="NZ_JAAXDN010000003.1"/>
</dbReference>
<evidence type="ECO:0000256" key="1">
    <source>
        <dbReference type="SAM" id="SignalP"/>
    </source>
</evidence>
<sequence>MMSSENRLHFSASCSKRFCRAVSIALYIASGAFPSWAGDDVPVISRQISDFRIGSSETKFGSLEFLGGLEMVSSRALFGSLSSIRFRQDQKHFVVVLDTGQWLTGSIERDVKGRLSGLSDVEITPMKNSAGRSFEGKGHMDAEGLALDGDRILVSFEQDHRVDVYPDPGFADSGAIATLPILIPRKMLSDNRGIETITVAPASSPLRGGVVIVSERGLDNDGNRLAAILSGPLKGRFSVERDGSFDITDGAFLPNGDLLLLERRFNMAEGIGMRLRRIRGADIRPGAVVGGDLLLEGNFNSQIDNMEGLDAFQAADGTTHIILVSDDNHSILQRNLMLEFRLSEEAAWAAPNSQKRN</sequence>
<comment type="caution">
    <text evidence="3">The sequence shown here is derived from an EMBL/GenBank/DDBJ whole genome shotgun (WGS) entry which is preliminary data.</text>
</comment>
<dbReference type="AlphaFoldDB" id="A0A444I256"/>